<dbReference type="CDD" id="cd23994">
    <property type="entry name" value="Seipin_Sei1_like"/>
    <property type="match status" value="1"/>
</dbReference>
<dbReference type="Proteomes" id="UP000019375">
    <property type="component" value="Unassembled WGS sequence"/>
</dbReference>
<keyword evidence="1" id="KW-0812">Transmembrane</keyword>
<feature type="transmembrane region" description="Helical" evidence="1">
    <location>
        <begin position="12"/>
        <end position="37"/>
    </location>
</feature>
<keyword evidence="3" id="KW-1185">Reference proteome</keyword>
<dbReference type="EMBL" id="HG316464">
    <property type="protein sequence ID" value="CDF91398.1"/>
    <property type="molecule type" value="Genomic_DNA"/>
</dbReference>
<evidence type="ECO:0000313" key="3">
    <source>
        <dbReference type="Proteomes" id="UP000019375"/>
    </source>
</evidence>
<proteinExistence type="predicted"/>
<organism evidence="2 3">
    <name type="scientific">Zygosaccharomyces bailii (strain CLIB 213 / ATCC 58445 / CBS 680 / BCRC 21525 / NBRC 1098 / NCYC 1416 / NRRL Y-2227)</name>
    <dbReference type="NCBI Taxonomy" id="1333698"/>
    <lineage>
        <taxon>Eukaryota</taxon>
        <taxon>Fungi</taxon>
        <taxon>Dikarya</taxon>
        <taxon>Ascomycota</taxon>
        <taxon>Saccharomycotina</taxon>
        <taxon>Saccharomycetes</taxon>
        <taxon>Saccharomycetales</taxon>
        <taxon>Saccharomycetaceae</taxon>
        <taxon>Zygosaccharomyces</taxon>
    </lineage>
</organism>
<keyword evidence="1" id="KW-1133">Transmembrane helix</keyword>
<gene>
    <name evidence="2" type="ORF">BN860_01970g</name>
</gene>
<dbReference type="AlphaFoldDB" id="A0A8J2X4P8"/>
<reference evidence="3" key="1">
    <citation type="journal article" date="2013" name="Genome Announc.">
        <title>Genome sequence of the food spoilage yeast Zygosaccharomyces bailii CLIB 213(T).</title>
        <authorList>
            <person name="Galeote V."/>
            <person name="Bigey F."/>
            <person name="Devillers H."/>
            <person name="Neuveglise C."/>
            <person name="Dequin S."/>
        </authorList>
    </citation>
    <scope>NUCLEOTIDE SEQUENCE [LARGE SCALE GENOMIC DNA]</scope>
    <source>
        <strain evidence="3">CLIB 213 / ATCC 58445 / CBS 680 / CCRC 21525 / NBRC 1098 / NCYC 1416 / NRRL Y-2227</strain>
    </source>
</reference>
<feature type="transmembrane region" description="Helical" evidence="1">
    <location>
        <begin position="236"/>
        <end position="262"/>
    </location>
</feature>
<name>A0A8J2X4P8_ZYGB2</name>
<evidence type="ECO:0000256" key="1">
    <source>
        <dbReference type="SAM" id="Phobius"/>
    </source>
</evidence>
<dbReference type="OrthoDB" id="4053690at2759"/>
<evidence type="ECO:0000313" key="2">
    <source>
        <dbReference type="EMBL" id="CDF91398.1"/>
    </source>
</evidence>
<accession>A0A8J2X4P8</accession>
<protein>
    <submittedName>
        <fullName evidence="2">ZYBA0S11-01970g1_1</fullName>
    </submittedName>
</protein>
<sequence>MRVKVSIFIRLLKWSLCVTTLLLVKLFIIFPLAGLLFHDLYLRLLPPDSSQWVPLSTFHELNNELNFSQRIARIGIDRELPEALDNGIPQPIYLRERILYKMDLDLQFYCIHNWDTTPQSSIVELKIAIQDPACGRKLFGRKIPIVCLGEELPTVLGDSSMKYGTSRSELYRREWLNHWKLEDKIDIVPNTRSLRLVLEMGQAAQLIFDPNSGLKFRMRFTQGLINLMQRWHKTTYIVGVTAFDLAITALFGITTLVTFTLVSKRLPKDVFKTQ</sequence>
<keyword evidence="1" id="KW-0472">Membrane</keyword>